<evidence type="ECO:0000256" key="9">
    <source>
        <dbReference type="ARBA" id="ARBA00023180"/>
    </source>
</evidence>
<reference evidence="12" key="2">
    <citation type="submission" date="2021-03" db="UniProtKB">
        <authorList>
            <consortium name="Ensembl"/>
        </authorList>
    </citation>
    <scope>IDENTIFICATION</scope>
</reference>
<dbReference type="AlphaFoldDB" id="A0A803J4F0"/>
<dbReference type="RefSeq" id="XP_031753650.1">
    <property type="nucleotide sequence ID" value="XM_031897790.1"/>
</dbReference>
<organism evidence="12">
    <name type="scientific">Xenopus tropicalis</name>
    <name type="common">Western clawed frog</name>
    <name type="synonym">Silurana tropicalis</name>
    <dbReference type="NCBI Taxonomy" id="8364"/>
    <lineage>
        <taxon>Eukaryota</taxon>
        <taxon>Metazoa</taxon>
        <taxon>Chordata</taxon>
        <taxon>Craniata</taxon>
        <taxon>Vertebrata</taxon>
        <taxon>Euteleostomi</taxon>
        <taxon>Amphibia</taxon>
        <taxon>Batrachia</taxon>
        <taxon>Anura</taxon>
        <taxon>Pipoidea</taxon>
        <taxon>Pipidae</taxon>
        <taxon>Xenopodinae</taxon>
        <taxon>Xenopus</taxon>
        <taxon>Silurana</taxon>
    </lineage>
</organism>
<evidence type="ECO:0000256" key="6">
    <source>
        <dbReference type="ARBA" id="ARBA00022989"/>
    </source>
</evidence>
<evidence type="ECO:0000256" key="5">
    <source>
        <dbReference type="ARBA" id="ARBA00022968"/>
    </source>
</evidence>
<evidence type="ECO:0000313" key="13">
    <source>
        <dbReference type="Proteomes" id="UP000008143"/>
    </source>
</evidence>
<evidence type="ECO:0000313" key="17">
    <source>
        <dbReference type="Xenbase" id="XB-GENE-947534"/>
    </source>
</evidence>
<proteinExistence type="inferred from homology"/>
<evidence type="ECO:0000256" key="7">
    <source>
        <dbReference type="ARBA" id="ARBA00023034"/>
    </source>
</evidence>
<keyword evidence="4 11" id="KW-0812">Transmembrane</keyword>
<dbReference type="Gene3D" id="3.40.50.300">
    <property type="entry name" value="P-loop containing nucleotide triphosphate hydrolases"/>
    <property type="match status" value="1"/>
</dbReference>
<comment type="subcellular location">
    <subcellularLocation>
        <location evidence="1">Golgi apparatus membrane</location>
        <topology evidence="1">Single-pass type II membrane protein</topology>
    </subcellularLocation>
</comment>
<evidence type="ECO:0000256" key="8">
    <source>
        <dbReference type="ARBA" id="ARBA00023136"/>
    </source>
</evidence>
<evidence type="ECO:0000256" key="4">
    <source>
        <dbReference type="ARBA" id="ARBA00022692"/>
    </source>
</evidence>
<dbReference type="GO" id="GO:0000139">
    <property type="term" value="C:Golgi membrane"/>
    <property type="evidence" value="ECO:0007669"/>
    <property type="project" value="UniProtKB-SubCell"/>
</dbReference>
<feature type="compositionally biased region" description="Basic and acidic residues" evidence="10">
    <location>
        <begin position="420"/>
        <end position="430"/>
    </location>
</feature>
<gene>
    <name evidence="14 15 16 17" type="primary">gal3st4</name>
    <name evidence="12 14 15 16" type="synonym">gal3st4.1</name>
</gene>
<dbReference type="Pfam" id="PF06990">
    <property type="entry name" value="Gal-3-0_sulfotr"/>
    <property type="match status" value="1"/>
</dbReference>
<keyword evidence="7" id="KW-0333">Golgi apparatus</keyword>
<dbReference type="Proteomes" id="UP000008143">
    <property type="component" value="Chromosome 3"/>
</dbReference>
<keyword evidence="8 11" id="KW-0472">Membrane</keyword>
<dbReference type="GO" id="GO:0001733">
    <property type="term" value="F:galactosylceramide sulfotransferase activity"/>
    <property type="evidence" value="ECO:0007669"/>
    <property type="project" value="InterPro"/>
</dbReference>
<feature type="region of interest" description="Disordered" evidence="10">
    <location>
        <begin position="391"/>
        <end position="441"/>
    </location>
</feature>
<dbReference type="PANTHER" id="PTHR14647:SF90">
    <property type="entry name" value="GALACTOSE-3-O-SULFOTRANSFERASE 4 ISOFORM X1"/>
    <property type="match status" value="1"/>
</dbReference>
<evidence type="ECO:0000256" key="11">
    <source>
        <dbReference type="SAM" id="Phobius"/>
    </source>
</evidence>
<dbReference type="GO" id="GO:0009247">
    <property type="term" value="P:glycolipid biosynthetic process"/>
    <property type="evidence" value="ECO:0007669"/>
    <property type="project" value="InterPro"/>
</dbReference>
<dbReference type="OrthoDB" id="514299at2759"/>
<dbReference type="RefSeq" id="XP_012808822.2">
    <property type="nucleotide sequence ID" value="XM_012953368.3"/>
</dbReference>
<evidence type="ECO:0000256" key="3">
    <source>
        <dbReference type="ARBA" id="ARBA00022679"/>
    </source>
</evidence>
<dbReference type="GO" id="GO:0050694">
    <property type="term" value="F:galactose 3-O-sulfotransferase activity"/>
    <property type="evidence" value="ECO:0000318"/>
    <property type="project" value="GO_Central"/>
</dbReference>
<dbReference type="InterPro" id="IPR027417">
    <property type="entry name" value="P-loop_NTPase"/>
</dbReference>
<reference evidence="12" key="1">
    <citation type="journal article" date="2010" name="Science">
        <title>The genome of the Western clawed frog Xenopus tropicalis.</title>
        <authorList>
            <person name="Hellsten U."/>
            <person name="Harland R.M."/>
            <person name="Gilchrist M.J."/>
            <person name="Hendrix D."/>
            <person name="Jurka J."/>
            <person name="Kapitonov V."/>
            <person name="Ovcharenko I."/>
            <person name="Putnam N.H."/>
            <person name="Shu S."/>
            <person name="Taher L."/>
            <person name="Blitz I.L."/>
            <person name="Blumberg B."/>
            <person name="Dichmann D.S."/>
            <person name="Dubchak I."/>
            <person name="Amaya E."/>
            <person name="Detter J.C."/>
            <person name="Fletcher R."/>
            <person name="Gerhard D.S."/>
            <person name="Goodstein D."/>
            <person name="Graves T."/>
            <person name="Grigoriev I.V."/>
            <person name="Grimwood J."/>
            <person name="Kawashima T."/>
            <person name="Lindquist E."/>
            <person name="Lucas S.M."/>
            <person name="Mead P.E."/>
            <person name="Mitros T."/>
            <person name="Ogino H."/>
            <person name="Ohta Y."/>
            <person name="Poliakov A.V."/>
            <person name="Pollet N."/>
            <person name="Robert J."/>
            <person name="Salamov A."/>
            <person name="Sater A.K."/>
            <person name="Schmutz J."/>
            <person name="Terry A."/>
            <person name="Vize P.D."/>
            <person name="Warren W.C."/>
            <person name="Wells D."/>
            <person name="Wills A."/>
            <person name="Wilson R.K."/>
            <person name="Zimmerman L.B."/>
            <person name="Zorn A.M."/>
            <person name="Grainger R."/>
            <person name="Grammer T."/>
            <person name="Khokha M.K."/>
            <person name="Richardson P.M."/>
            <person name="Rokhsar D.S."/>
        </authorList>
    </citation>
    <scope>NUCLEOTIDE SEQUENCE [LARGE SCALE GENOMIC DNA]</scope>
    <source>
        <strain evidence="12">Nigerian</strain>
    </source>
</reference>
<protein>
    <submittedName>
        <fullName evidence="14 15">Galactose-3-O-sulfotransferase 4 isoform X1</fullName>
    </submittedName>
    <submittedName>
        <fullName evidence="12">Galactose-3-O-sulfotransferase 4, gene1</fullName>
    </submittedName>
</protein>
<evidence type="ECO:0000313" key="15">
    <source>
        <dbReference type="RefSeq" id="XP_031753649.1"/>
    </source>
</evidence>
<evidence type="ECO:0000256" key="1">
    <source>
        <dbReference type="ARBA" id="ARBA00004323"/>
    </source>
</evidence>
<keyword evidence="5" id="KW-0735">Signal-anchor</keyword>
<evidence type="ECO:0000256" key="10">
    <source>
        <dbReference type="SAM" id="MobiDB-lite"/>
    </source>
</evidence>
<keyword evidence="9" id="KW-0325">Glycoprotein</keyword>
<dbReference type="RefSeq" id="XP_031753649.1">
    <property type="nucleotide sequence ID" value="XM_031897789.1"/>
</dbReference>
<dbReference type="PANTHER" id="PTHR14647">
    <property type="entry name" value="GALACTOSE-3-O-SULFOTRANSFERASE"/>
    <property type="match status" value="1"/>
</dbReference>
<keyword evidence="6 11" id="KW-1133">Transmembrane helix</keyword>
<keyword evidence="13" id="KW-1185">Reference proteome</keyword>
<name>A0A803J4F0_XENTR</name>
<accession>A0A803J4F0</accession>
<evidence type="ECO:0000256" key="2">
    <source>
        <dbReference type="ARBA" id="ARBA00008124"/>
    </source>
</evidence>
<dbReference type="SUPFAM" id="SSF52540">
    <property type="entry name" value="P-loop containing nucleoside triphosphate hydrolases"/>
    <property type="match status" value="1"/>
</dbReference>
<comment type="similarity">
    <text evidence="2">Belongs to the galactose-3-O-sulfotransferase family.</text>
</comment>
<feature type="transmembrane region" description="Helical" evidence="11">
    <location>
        <begin position="12"/>
        <end position="30"/>
    </location>
</feature>
<evidence type="ECO:0000313" key="16">
    <source>
        <dbReference type="RefSeq" id="XP_031753650.1"/>
    </source>
</evidence>
<dbReference type="OMA" id="DIEWHIQ"/>
<keyword evidence="3" id="KW-0808">Transferase</keyword>
<dbReference type="InterPro" id="IPR009729">
    <property type="entry name" value="Gal-3-0_sulfotransfrase"/>
</dbReference>
<dbReference type="AGR" id="Xenbase:XB-GENE-947534"/>
<sequence length="441" mass="52076">MKLVRFCRQITQRLWLFVLLTLGVSVWLLGTNTQQRRLLGNASEDTCRAKNHIMFLKTHKTAGSSILNILHRYGDRNSLNFALPYERDFNYSSYFNASWVKGFNNASRAPYDILCHHMRLNISEVGKVMPSDSFYFTILRDPAAMAESAFSYYRTYCPTFKEAPNLKAFIYNTSLYYRPNNESHHYARNLLWFDLGMDPDEPFTEEMASEGVRAVEDAFNLVLFAEHFDESVILLKEELCWELDDILTFKLNARETPTQLEQEDIERLRAWNSLDWYLYVYFNRTFWEKVERFGRERMDMELRRLRERRQQLAELCLEGLKPLKADEIQDEEIKPYQPTDEKILGWKVRHDLRPSTKARCVQMITPEVQYKYLLDDWQFPEDARYRAKEKELEAKKRSKKIRGKKPEAAPVNKLAVSPRNKPDMVAENKPEVVAGNKPEVP</sequence>
<dbReference type="Xenbase" id="XB-GENE-947534">
    <property type="gene designation" value="gal3st4"/>
</dbReference>
<evidence type="ECO:0000313" key="14">
    <source>
        <dbReference type="RefSeq" id="XP_012808822.2"/>
    </source>
</evidence>
<evidence type="ECO:0000313" key="12">
    <source>
        <dbReference type="Ensembl" id="ENSXETP00000102717"/>
    </source>
</evidence>
<dbReference type="GeneTree" id="ENSGT00950000182923"/>
<reference evidence="14 15" key="3">
    <citation type="submission" date="2025-04" db="UniProtKB">
        <authorList>
            <consortium name="RefSeq"/>
        </authorList>
    </citation>
    <scope>IDENTIFICATION</scope>
    <source>
        <strain evidence="14 15">Nigerian</strain>
        <tissue evidence="14 15">Liver and blood</tissue>
    </source>
</reference>
<dbReference type="Ensembl" id="ENSXETT00000110162">
    <property type="protein sequence ID" value="ENSXETP00000102717"/>
    <property type="gene ID" value="ENSXETG00000048441"/>
</dbReference>